<proteinExistence type="predicted"/>
<comment type="caution">
    <text evidence="1">The sequence shown here is derived from an EMBL/GenBank/DDBJ whole genome shotgun (WGS) entry which is preliminary data.</text>
</comment>
<accession>A0AA92C7R0</accession>
<evidence type="ECO:0000313" key="1">
    <source>
        <dbReference type="EMBL" id="PVE57436.1"/>
    </source>
</evidence>
<sequence length="93" mass="10201">MVSGCAGKEARLIAAANATGRLAAGVRLPDLPDECRQKMPRVVPQYGIEKPRNTQLRWEVAAELADQRTGRCASFYDGVRTRFDGAAPRRGEK</sequence>
<name>A0AA92C7R0_RHIRH</name>
<evidence type="ECO:0000313" key="2">
    <source>
        <dbReference type="Proteomes" id="UP000244335"/>
    </source>
</evidence>
<reference evidence="1 2" key="1">
    <citation type="submission" date="2018-04" db="EMBL/GenBank/DDBJ databases">
        <authorList>
            <person name="Hagen T."/>
        </authorList>
    </citation>
    <scope>NUCLEOTIDE SEQUENCE [LARGE SCALE GENOMIC DNA]</scope>
    <source>
        <strain evidence="1 2">TPD7009</strain>
    </source>
</reference>
<dbReference type="EMBL" id="QDFR01000001">
    <property type="protein sequence ID" value="PVE57436.1"/>
    <property type="molecule type" value="Genomic_DNA"/>
</dbReference>
<gene>
    <name evidence="1" type="ORF">DC430_05340</name>
</gene>
<dbReference type="AlphaFoldDB" id="A0AA92C7R0"/>
<dbReference type="Proteomes" id="UP000244335">
    <property type="component" value="Unassembled WGS sequence"/>
</dbReference>
<protein>
    <submittedName>
        <fullName evidence="1">Uncharacterized protein</fullName>
    </submittedName>
</protein>
<organism evidence="1 2">
    <name type="scientific">Rhizobium rhizogenes</name>
    <name type="common">Agrobacterium rhizogenes</name>
    <dbReference type="NCBI Taxonomy" id="359"/>
    <lineage>
        <taxon>Bacteria</taxon>
        <taxon>Pseudomonadati</taxon>
        <taxon>Pseudomonadota</taxon>
        <taxon>Alphaproteobacteria</taxon>
        <taxon>Hyphomicrobiales</taxon>
        <taxon>Rhizobiaceae</taxon>
        <taxon>Rhizobium/Agrobacterium group</taxon>
        <taxon>Rhizobium</taxon>
    </lineage>
</organism>